<name>A0A0B8PBA6_9VIBR</name>
<evidence type="ECO:0000313" key="1">
    <source>
        <dbReference type="EMBL" id="GAM63666.1"/>
    </source>
</evidence>
<comment type="caution">
    <text evidence="1">The sequence shown here is derived from an EMBL/GenBank/DDBJ whole genome shotgun (WGS) entry which is preliminary data.</text>
</comment>
<dbReference type="EMBL" id="BBSA01000009">
    <property type="protein sequence ID" value="GAM63666.1"/>
    <property type="molecule type" value="Genomic_DNA"/>
</dbReference>
<dbReference type="Gene3D" id="3.30.200.190">
    <property type="match status" value="1"/>
</dbReference>
<protein>
    <submittedName>
        <fullName evidence="1">Uncharacterized protein</fullName>
    </submittedName>
</protein>
<accession>A0A0B8PBA6</accession>
<dbReference type="Proteomes" id="UP000031670">
    <property type="component" value="Unassembled WGS sequence"/>
</dbReference>
<dbReference type="AlphaFoldDB" id="A0A0B8PBA6"/>
<sequence length="203" mass="22690">MAETREFVPNFGWESIDMTSNFPTFVGESVNLKRHKRAIPAHRWEFEFTTPLLDVDQQRDFFAFISRLRGQLVPFEFIHPVYSTPRGNMTNRTLTIAEAPQPGETQIIVEGFLSNEVNVVRSGDLIKIGTKVYQASIDADSDASGRALISLNSPLVALYAIGDPVIGDNVPFLLSMTEDLVTVEMEGDNARMVQFTVTAVEDF</sequence>
<organism evidence="1 2">
    <name type="scientific">Vibrio ishigakensis</name>
    <dbReference type="NCBI Taxonomy" id="1481914"/>
    <lineage>
        <taxon>Bacteria</taxon>
        <taxon>Pseudomonadati</taxon>
        <taxon>Pseudomonadota</taxon>
        <taxon>Gammaproteobacteria</taxon>
        <taxon>Vibrionales</taxon>
        <taxon>Vibrionaceae</taxon>
        <taxon>Vibrio</taxon>
    </lineage>
</organism>
<gene>
    <name evidence="1" type="ORF">JCM19232_2646</name>
</gene>
<proteinExistence type="predicted"/>
<reference evidence="1 2" key="1">
    <citation type="submission" date="2015-01" db="EMBL/GenBank/DDBJ databases">
        <title>Vibrio sp. C5 JCM 19232 whole genome shotgun sequence.</title>
        <authorList>
            <person name="Sawabe T."/>
            <person name="Meirelles P."/>
            <person name="Feng G."/>
            <person name="Sayaka M."/>
            <person name="Hattori M."/>
            <person name="Ohkuma M."/>
        </authorList>
    </citation>
    <scope>NUCLEOTIDE SEQUENCE [LARGE SCALE GENOMIC DNA]</scope>
    <source>
        <strain evidence="1 2">JCM19232</strain>
    </source>
</reference>
<reference evidence="1 2" key="2">
    <citation type="submission" date="2015-01" db="EMBL/GenBank/DDBJ databases">
        <authorList>
            <consortium name="NBRP consortium"/>
            <person name="Sawabe T."/>
            <person name="Meirelles P."/>
            <person name="Feng G."/>
            <person name="Sayaka M."/>
            <person name="Hattori M."/>
            <person name="Ohkuma M."/>
        </authorList>
    </citation>
    <scope>NUCLEOTIDE SEQUENCE [LARGE SCALE GENOMIC DNA]</scope>
    <source>
        <strain evidence="1 2">JCM19232</strain>
    </source>
</reference>
<evidence type="ECO:0000313" key="2">
    <source>
        <dbReference type="Proteomes" id="UP000031670"/>
    </source>
</evidence>